<evidence type="ECO:0000313" key="9">
    <source>
        <dbReference type="Proteomes" id="UP001374579"/>
    </source>
</evidence>
<feature type="transmembrane region" description="Helical" evidence="6">
    <location>
        <begin position="597"/>
        <end position="619"/>
    </location>
</feature>
<evidence type="ECO:0000256" key="3">
    <source>
        <dbReference type="ARBA" id="ARBA00022989"/>
    </source>
</evidence>
<gene>
    <name evidence="8" type="ORF">V1264_011118</name>
</gene>
<feature type="domain" description="Amino acid transporter transmembrane" evidence="7">
    <location>
        <begin position="141"/>
        <end position="194"/>
    </location>
</feature>
<feature type="transmembrane region" description="Helical" evidence="6">
    <location>
        <begin position="457"/>
        <end position="474"/>
    </location>
</feature>
<organism evidence="8 9">
    <name type="scientific">Littorina saxatilis</name>
    <dbReference type="NCBI Taxonomy" id="31220"/>
    <lineage>
        <taxon>Eukaryota</taxon>
        <taxon>Metazoa</taxon>
        <taxon>Spiralia</taxon>
        <taxon>Lophotrochozoa</taxon>
        <taxon>Mollusca</taxon>
        <taxon>Gastropoda</taxon>
        <taxon>Caenogastropoda</taxon>
        <taxon>Littorinimorpha</taxon>
        <taxon>Littorinoidea</taxon>
        <taxon>Littorinidae</taxon>
        <taxon>Littorina</taxon>
    </lineage>
</organism>
<dbReference type="PANTHER" id="PTHR22950">
    <property type="entry name" value="AMINO ACID TRANSPORTER"/>
    <property type="match status" value="1"/>
</dbReference>
<sequence length="753" mass="80658">MSQSILIESSSDRYRRPGLSVYISDFANVLKAFVGSNFISIPFAFGQSGLALGVAGLVLIAVLTAHCCQLLVKCKYHAIQHVTHLLRHPTNYASRAHRNGHLRHSESCSTLHTDHLVSDWATSGQPGRSVAVKRRLVKSMVYGDVAHMCLGKWGLMVTNVLIVITQVGFCLNYAVFTANALMTFFPVYNCTVQLHNSTTVASPDCRHLPDLPWKAWEISQLNKSRTFRGMDVGNIETVTTATLSKAEVMTNTNSNPHEFTSPGVSDLITTLLAHQISTSQGAHFSTSTSQTEKRSTSTSVIAGSSNRIPKTTNDPTSANTTPASGNVSDESIAAFTSSEGTFSANLPTSSAETTAVLASTEADSSSSTTSSFVSINPSTVAATLSNSVQTSAAPYFRPEDPTSTNTLPAKSSQTLNIQNFPAFAATAILRSMEEEFSDPTAVEEPSWTETWTNAPDLRLMVLFPVAVFLVLVLPRKLRGFGVVSAIGNLALLAGAFIIIAAVIASFRLSDSWQWARLEGLPLFVGTVASAFEGAGTIMAVEGSMDGNRHNFASFLAGGIAFLTALHVVLSMLSYLSFGDAISQMVTMNIAAGSGLSVVMNICFIIGVLFTFPIMVFPVVRIAESALLGNGGACCKTDTDSEDNAPLLPDKEKHIGVPLYQQAAAWKRNLVRVTVVLIIGVLAVLLRNSFAYISAFIGALGSTFVAFVLPCVFHLRLCWPFLSLPIKLKDMSIIVVGVVFCVTGVYSVMKDMIA</sequence>
<feature type="transmembrane region" description="Helical" evidence="6">
    <location>
        <begin position="486"/>
        <end position="508"/>
    </location>
</feature>
<evidence type="ECO:0000256" key="1">
    <source>
        <dbReference type="ARBA" id="ARBA00004141"/>
    </source>
</evidence>
<protein>
    <recommendedName>
        <fullName evidence="7">Amino acid transporter transmembrane domain-containing protein</fullName>
    </recommendedName>
</protein>
<dbReference type="Proteomes" id="UP001374579">
    <property type="component" value="Unassembled WGS sequence"/>
</dbReference>
<reference evidence="8 9" key="1">
    <citation type="submission" date="2024-02" db="EMBL/GenBank/DDBJ databases">
        <title>Chromosome-scale genome assembly of the rough periwinkle Littorina saxatilis.</title>
        <authorList>
            <person name="De Jode A."/>
            <person name="Faria R."/>
            <person name="Formenti G."/>
            <person name="Sims Y."/>
            <person name="Smith T.P."/>
            <person name="Tracey A."/>
            <person name="Wood J.M.D."/>
            <person name="Zagrodzka Z.B."/>
            <person name="Johannesson K."/>
            <person name="Butlin R.K."/>
            <person name="Leder E.H."/>
        </authorList>
    </citation>
    <scope>NUCLEOTIDE SEQUENCE [LARGE SCALE GENOMIC DNA]</scope>
    <source>
        <strain evidence="8">Snail1</strain>
        <tissue evidence="8">Muscle</tissue>
    </source>
</reference>
<dbReference type="GO" id="GO:0005774">
    <property type="term" value="C:vacuolar membrane"/>
    <property type="evidence" value="ECO:0007669"/>
    <property type="project" value="TreeGrafter"/>
</dbReference>
<comment type="caution">
    <text evidence="8">The sequence shown here is derived from an EMBL/GenBank/DDBJ whole genome shotgun (WGS) entry which is preliminary data.</text>
</comment>
<feature type="transmembrane region" description="Helical" evidence="6">
    <location>
        <begin position="668"/>
        <end position="685"/>
    </location>
</feature>
<evidence type="ECO:0000256" key="2">
    <source>
        <dbReference type="ARBA" id="ARBA00022692"/>
    </source>
</evidence>
<keyword evidence="4 6" id="KW-0472">Membrane</keyword>
<evidence type="ECO:0000313" key="8">
    <source>
        <dbReference type="EMBL" id="KAK7111498.1"/>
    </source>
</evidence>
<dbReference type="EMBL" id="JBAMIC010000002">
    <property type="protein sequence ID" value="KAK7111498.1"/>
    <property type="molecule type" value="Genomic_DNA"/>
</dbReference>
<feature type="domain" description="Amino acid transporter transmembrane" evidence="7">
    <location>
        <begin position="457"/>
        <end position="748"/>
    </location>
</feature>
<keyword evidence="3 6" id="KW-1133">Transmembrane helix</keyword>
<dbReference type="PANTHER" id="PTHR22950:SF700">
    <property type="entry name" value="AMINO ACID TRANSPORTER TRANSMEMBRANE DOMAIN-CONTAINING PROTEIN"/>
    <property type="match status" value="1"/>
</dbReference>
<evidence type="ECO:0000259" key="7">
    <source>
        <dbReference type="Pfam" id="PF01490"/>
    </source>
</evidence>
<evidence type="ECO:0000256" key="4">
    <source>
        <dbReference type="ARBA" id="ARBA00023136"/>
    </source>
</evidence>
<dbReference type="AlphaFoldDB" id="A0AAN9GJV7"/>
<feature type="transmembrane region" description="Helical" evidence="6">
    <location>
        <begin position="160"/>
        <end position="188"/>
    </location>
</feature>
<feature type="transmembrane region" description="Helical" evidence="6">
    <location>
        <begin position="691"/>
        <end position="718"/>
    </location>
</feature>
<dbReference type="InterPro" id="IPR013057">
    <property type="entry name" value="AA_transpt_TM"/>
</dbReference>
<evidence type="ECO:0000256" key="5">
    <source>
        <dbReference type="SAM" id="MobiDB-lite"/>
    </source>
</evidence>
<accession>A0AAN9GJV7</accession>
<proteinExistence type="predicted"/>
<feature type="transmembrane region" description="Helical" evidence="6">
    <location>
        <begin position="730"/>
        <end position="748"/>
    </location>
</feature>
<dbReference type="Pfam" id="PF01490">
    <property type="entry name" value="Aa_trans"/>
    <property type="match status" value="3"/>
</dbReference>
<feature type="transmembrane region" description="Helical" evidence="6">
    <location>
        <begin position="520"/>
        <end position="540"/>
    </location>
</feature>
<dbReference type="GO" id="GO:0015179">
    <property type="term" value="F:L-amino acid transmembrane transporter activity"/>
    <property type="evidence" value="ECO:0007669"/>
    <property type="project" value="TreeGrafter"/>
</dbReference>
<feature type="transmembrane region" description="Helical" evidence="6">
    <location>
        <begin position="51"/>
        <end position="72"/>
    </location>
</feature>
<comment type="subcellular location">
    <subcellularLocation>
        <location evidence="1">Membrane</location>
        <topology evidence="1">Multi-pass membrane protein</topology>
    </subcellularLocation>
</comment>
<name>A0AAN9GJV7_9CAEN</name>
<evidence type="ECO:0000256" key="6">
    <source>
        <dbReference type="SAM" id="Phobius"/>
    </source>
</evidence>
<keyword evidence="2 6" id="KW-0812">Transmembrane</keyword>
<keyword evidence="9" id="KW-1185">Reference proteome</keyword>
<feature type="transmembrane region" description="Helical" evidence="6">
    <location>
        <begin position="552"/>
        <end position="577"/>
    </location>
</feature>
<feature type="region of interest" description="Disordered" evidence="5">
    <location>
        <begin position="280"/>
        <end position="328"/>
    </location>
</feature>
<feature type="domain" description="Amino acid transporter transmembrane" evidence="7">
    <location>
        <begin position="25"/>
        <end position="78"/>
    </location>
</feature>